<feature type="transmembrane region" description="Helical" evidence="1">
    <location>
        <begin position="62"/>
        <end position="80"/>
    </location>
</feature>
<name>A0ABV1E3K5_9FIRM</name>
<reference evidence="3 4" key="1">
    <citation type="submission" date="2024-03" db="EMBL/GenBank/DDBJ databases">
        <title>Human intestinal bacterial collection.</title>
        <authorList>
            <person name="Pauvert C."/>
            <person name="Hitch T.C.A."/>
            <person name="Clavel T."/>
        </authorList>
    </citation>
    <scope>NUCLEOTIDE SEQUENCE [LARGE SCALE GENOMIC DNA]</scope>
    <source>
        <strain evidence="3 4">CLA-AP-H29</strain>
    </source>
</reference>
<accession>A0ABV1E3K5</accession>
<sequence length="81" mass="8832">MEKLTFKNQLILGVAILLAGFACASATKIPACANVGCIMYGFLFVIHPVWPERARNPRMALYMHLTGVVIILLGLIGRFGV</sequence>
<gene>
    <name evidence="3" type="ORF">WMO64_00240</name>
</gene>
<dbReference type="PROSITE" id="PS51257">
    <property type="entry name" value="PROKAR_LIPOPROTEIN"/>
    <property type="match status" value="1"/>
</dbReference>
<evidence type="ECO:0000256" key="1">
    <source>
        <dbReference type="SAM" id="Phobius"/>
    </source>
</evidence>
<evidence type="ECO:0000256" key="2">
    <source>
        <dbReference type="SAM" id="SignalP"/>
    </source>
</evidence>
<keyword evidence="4" id="KW-1185">Reference proteome</keyword>
<feature type="transmembrane region" description="Helical" evidence="1">
    <location>
        <begin position="33"/>
        <end position="50"/>
    </location>
</feature>
<comment type="caution">
    <text evidence="3">The sequence shown here is derived from an EMBL/GenBank/DDBJ whole genome shotgun (WGS) entry which is preliminary data.</text>
</comment>
<dbReference type="RefSeq" id="WP_294522212.1">
    <property type="nucleotide sequence ID" value="NZ_JBBMFK010000001.1"/>
</dbReference>
<keyword evidence="2" id="KW-0732">Signal</keyword>
<evidence type="ECO:0008006" key="5">
    <source>
        <dbReference type="Google" id="ProtNLM"/>
    </source>
</evidence>
<evidence type="ECO:0000313" key="3">
    <source>
        <dbReference type="EMBL" id="MEQ2441894.1"/>
    </source>
</evidence>
<protein>
    <recommendedName>
        <fullName evidence="5">Lipoprotein</fullName>
    </recommendedName>
</protein>
<feature type="signal peptide" evidence="2">
    <location>
        <begin position="1"/>
        <end position="24"/>
    </location>
</feature>
<keyword evidence="1" id="KW-0472">Membrane</keyword>
<keyword evidence="1" id="KW-0812">Transmembrane</keyword>
<proteinExistence type="predicted"/>
<keyword evidence="1" id="KW-1133">Transmembrane helix</keyword>
<evidence type="ECO:0000313" key="4">
    <source>
        <dbReference type="Proteomes" id="UP001464378"/>
    </source>
</evidence>
<organism evidence="3 4">
    <name type="scientific">Pseudoflavonifractor intestinihominis</name>
    <dbReference type="NCBI Taxonomy" id="3133171"/>
    <lineage>
        <taxon>Bacteria</taxon>
        <taxon>Bacillati</taxon>
        <taxon>Bacillota</taxon>
        <taxon>Clostridia</taxon>
        <taxon>Eubacteriales</taxon>
        <taxon>Oscillospiraceae</taxon>
        <taxon>Pseudoflavonifractor</taxon>
    </lineage>
</organism>
<dbReference type="Proteomes" id="UP001464378">
    <property type="component" value="Unassembled WGS sequence"/>
</dbReference>
<dbReference type="EMBL" id="JBBMFK010000001">
    <property type="protein sequence ID" value="MEQ2441894.1"/>
    <property type="molecule type" value="Genomic_DNA"/>
</dbReference>
<feature type="chain" id="PRO_5045924289" description="Lipoprotein" evidence="2">
    <location>
        <begin position="25"/>
        <end position="81"/>
    </location>
</feature>